<dbReference type="InterPro" id="IPR002912">
    <property type="entry name" value="ACT_dom"/>
</dbReference>
<dbReference type="FunFam" id="3.40.50.1100:FF:000005">
    <property type="entry name" value="Threonine dehydratase catabolic"/>
    <property type="match status" value="1"/>
</dbReference>
<dbReference type="SUPFAM" id="SSF53686">
    <property type="entry name" value="Tryptophan synthase beta subunit-like PLP-dependent enzymes"/>
    <property type="match status" value="1"/>
</dbReference>
<evidence type="ECO:0000313" key="7">
    <source>
        <dbReference type="EMBL" id="ARU05968.1"/>
    </source>
</evidence>
<dbReference type="Gene3D" id="3.40.50.1100">
    <property type="match status" value="2"/>
</dbReference>
<evidence type="ECO:0000256" key="1">
    <source>
        <dbReference type="ARBA" id="ARBA00001933"/>
    </source>
</evidence>
<dbReference type="EMBL" id="CP021455">
    <property type="protein sequence ID" value="ARU05968.1"/>
    <property type="molecule type" value="Genomic_DNA"/>
</dbReference>
<accession>A0A1Y0ER39</accession>
<keyword evidence="4 7" id="KW-0456">Lyase</keyword>
<dbReference type="InterPro" id="IPR001926">
    <property type="entry name" value="TrpB-like_PALP"/>
</dbReference>
<evidence type="ECO:0000256" key="2">
    <source>
        <dbReference type="ARBA" id="ARBA00010869"/>
    </source>
</evidence>
<dbReference type="InterPro" id="IPR045865">
    <property type="entry name" value="ACT-like_dom_sf"/>
</dbReference>
<proteinExistence type="inferred from homology"/>
<organism evidence="7 8">
    <name type="scientific">Comamonas serinivorans</name>
    <dbReference type="NCBI Taxonomy" id="1082851"/>
    <lineage>
        <taxon>Bacteria</taxon>
        <taxon>Pseudomonadati</taxon>
        <taxon>Pseudomonadota</taxon>
        <taxon>Betaproteobacteria</taxon>
        <taxon>Burkholderiales</taxon>
        <taxon>Comamonadaceae</taxon>
        <taxon>Comamonas</taxon>
    </lineage>
</organism>
<evidence type="ECO:0000256" key="5">
    <source>
        <dbReference type="SAM" id="MobiDB-lite"/>
    </source>
</evidence>
<dbReference type="CDD" id="cd04886">
    <property type="entry name" value="ACT_ThrD-II-like"/>
    <property type="match status" value="1"/>
</dbReference>
<comment type="cofactor">
    <cofactor evidence="1">
        <name>pyridoxal 5'-phosphate</name>
        <dbReference type="ChEBI" id="CHEBI:597326"/>
    </cofactor>
</comment>
<dbReference type="PANTHER" id="PTHR48078">
    <property type="entry name" value="THREONINE DEHYDRATASE, MITOCHONDRIAL-RELATED"/>
    <property type="match status" value="1"/>
</dbReference>
<dbReference type="AlphaFoldDB" id="A0A1Y0ER39"/>
<dbReference type="Proteomes" id="UP000196138">
    <property type="component" value="Chromosome"/>
</dbReference>
<dbReference type="Gene3D" id="3.30.70.260">
    <property type="match status" value="1"/>
</dbReference>
<protein>
    <submittedName>
        <fullName evidence="7">Threonine ammonia-lyase</fullName>
    </submittedName>
</protein>
<dbReference type="RefSeq" id="WP_087282645.1">
    <property type="nucleotide sequence ID" value="NZ_CP021455.1"/>
</dbReference>
<dbReference type="KEGG" id="cser:CCO03_15990"/>
<dbReference type="InterPro" id="IPR050147">
    <property type="entry name" value="Ser/Thr_Dehydratase"/>
</dbReference>
<dbReference type="GO" id="GO:0004794">
    <property type="term" value="F:threonine deaminase activity"/>
    <property type="evidence" value="ECO:0007669"/>
    <property type="project" value="TreeGrafter"/>
</dbReference>
<dbReference type="PROSITE" id="PS51671">
    <property type="entry name" value="ACT"/>
    <property type="match status" value="1"/>
</dbReference>
<dbReference type="InterPro" id="IPR044561">
    <property type="entry name" value="ACT_ThrD-II-like"/>
</dbReference>
<dbReference type="GO" id="GO:0006565">
    <property type="term" value="P:L-serine catabolic process"/>
    <property type="evidence" value="ECO:0007669"/>
    <property type="project" value="TreeGrafter"/>
</dbReference>
<dbReference type="InterPro" id="IPR036052">
    <property type="entry name" value="TrpB-like_PALP_sf"/>
</dbReference>
<feature type="compositionally biased region" description="Low complexity" evidence="5">
    <location>
        <begin position="204"/>
        <end position="215"/>
    </location>
</feature>
<gene>
    <name evidence="7" type="ORF">CCO03_15990</name>
</gene>
<keyword evidence="3" id="KW-0663">Pyridoxal phosphate</keyword>
<evidence type="ECO:0000256" key="3">
    <source>
        <dbReference type="ARBA" id="ARBA00022898"/>
    </source>
</evidence>
<feature type="region of interest" description="Disordered" evidence="5">
    <location>
        <begin position="204"/>
        <end position="240"/>
    </location>
</feature>
<evidence type="ECO:0000259" key="6">
    <source>
        <dbReference type="PROSITE" id="PS51671"/>
    </source>
</evidence>
<sequence length="446" mass="46604">MITPADIHAAAQRLQGQVQRTPCLHSQTLSRVTGAQVYLKFENLQFTASFKERGALNKLTAVMDEARASGQTVAGVIAMSAGNHAQGVAYHAQRLGLRAVIVMPRFTPGVKVAATEGFGAEVVLFGDTLEAARSHARELAVQQGLVFIHPYDDDAIMAGQGTVALEMLADQPDIDTLIVPVGGGGLLAGMATAARSLQRGQASAADASLGADAGPPQGGTSPLGGRPVQGPRTTRSGERGGLLIFGVQTERFPGMVNAVTGSHHPQGASTIAEGIAVGSPGERCAAVIREQVDELLLVDEGDIEHAIIMLLEIEKTLVEGAGAAGMAALLRHKDKFAGRKVGLVLSGGNIDPMLLAAIIDRGMVQSGRLVRLVVGARDVPGSLAQVTQAVADAGANVQEVHHQRAFTLLAAQHVEIELVLQTRGPRHVRDVITALQDRGFSVRKLD</sequence>
<dbReference type="GO" id="GO:0009097">
    <property type="term" value="P:isoleucine biosynthetic process"/>
    <property type="evidence" value="ECO:0007669"/>
    <property type="project" value="TreeGrafter"/>
</dbReference>
<comment type="similarity">
    <text evidence="2">Belongs to the serine/threonine dehydratase family.</text>
</comment>
<dbReference type="GO" id="GO:0006567">
    <property type="term" value="P:L-threonine catabolic process"/>
    <property type="evidence" value="ECO:0007669"/>
    <property type="project" value="TreeGrafter"/>
</dbReference>
<dbReference type="CDD" id="cd01562">
    <property type="entry name" value="Thr-dehyd"/>
    <property type="match status" value="1"/>
</dbReference>
<keyword evidence="8" id="KW-1185">Reference proteome</keyword>
<evidence type="ECO:0000256" key="4">
    <source>
        <dbReference type="ARBA" id="ARBA00023239"/>
    </source>
</evidence>
<feature type="domain" description="ACT" evidence="6">
    <location>
        <begin position="371"/>
        <end position="446"/>
    </location>
</feature>
<dbReference type="GO" id="GO:0003941">
    <property type="term" value="F:L-serine ammonia-lyase activity"/>
    <property type="evidence" value="ECO:0007669"/>
    <property type="project" value="TreeGrafter"/>
</dbReference>
<dbReference type="OrthoDB" id="9811476at2"/>
<dbReference type="SUPFAM" id="SSF55021">
    <property type="entry name" value="ACT-like"/>
    <property type="match status" value="1"/>
</dbReference>
<dbReference type="Pfam" id="PF00291">
    <property type="entry name" value="PALP"/>
    <property type="match status" value="2"/>
</dbReference>
<reference evidence="7 8" key="1">
    <citation type="submission" date="2017-05" db="EMBL/GenBank/DDBJ databases">
        <authorList>
            <person name="Song R."/>
            <person name="Chenine A.L."/>
            <person name="Ruprecht R.M."/>
        </authorList>
    </citation>
    <scope>NUCLEOTIDE SEQUENCE [LARGE SCALE GENOMIC DNA]</scope>
    <source>
        <strain evidence="7 8">DSM 26136</strain>
    </source>
</reference>
<dbReference type="PANTHER" id="PTHR48078:SF6">
    <property type="entry name" value="L-THREONINE DEHYDRATASE CATABOLIC TDCB"/>
    <property type="match status" value="1"/>
</dbReference>
<evidence type="ECO:0000313" key="8">
    <source>
        <dbReference type="Proteomes" id="UP000196138"/>
    </source>
</evidence>
<name>A0A1Y0ER39_9BURK</name>